<dbReference type="RefSeq" id="WP_070739197.1">
    <property type="nucleotide sequence ID" value="NZ_CP066007.1"/>
</dbReference>
<gene>
    <name evidence="3" type="ORF">I6I10_08350</name>
</gene>
<dbReference type="Pfam" id="PF02272">
    <property type="entry name" value="DHHA1"/>
    <property type="match status" value="1"/>
</dbReference>
<dbReference type="PANTHER" id="PTHR47618">
    <property type="entry name" value="BIFUNCTIONAL OLIGORIBONUCLEASE AND PAP PHOSPHATASE NRNA"/>
    <property type="match status" value="1"/>
</dbReference>
<dbReference type="EMBL" id="CP066007">
    <property type="protein sequence ID" value="QQB45525.1"/>
    <property type="molecule type" value="Genomic_DNA"/>
</dbReference>
<dbReference type="Proteomes" id="UP000596145">
    <property type="component" value="Chromosome"/>
</dbReference>
<dbReference type="SUPFAM" id="SSF64182">
    <property type="entry name" value="DHH phosphoesterases"/>
    <property type="match status" value="1"/>
</dbReference>
<evidence type="ECO:0000259" key="2">
    <source>
        <dbReference type="Pfam" id="PF02272"/>
    </source>
</evidence>
<dbReference type="Gene3D" id="3.90.1640.10">
    <property type="entry name" value="inorganic pyrophosphatase (n-terminal core)"/>
    <property type="match status" value="1"/>
</dbReference>
<dbReference type="InterPro" id="IPR003156">
    <property type="entry name" value="DHHA1_dom"/>
</dbReference>
<evidence type="ECO:0000313" key="4">
    <source>
        <dbReference type="Proteomes" id="UP000596145"/>
    </source>
</evidence>
<evidence type="ECO:0000313" key="3">
    <source>
        <dbReference type="EMBL" id="QQB45525.1"/>
    </source>
</evidence>
<reference evidence="3 4" key="1">
    <citation type="submission" date="2020-12" db="EMBL/GenBank/DDBJ databases">
        <title>FDA dAtabase for Regulatory Grade micrObial Sequences (FDA-ARGOS): Supporting development and validation of Infectious Disease Dx tests.</title>
        <authorList>
            <person name="Sproer C."/>
            <person name="Gronow S."/>
            <person name="Severitt S."/>
            <person name="Schroder I."/>
            <person name="Tallon L."/>
            <person name="Sadzewicz L."/>
            <person name="Zhao X."/>
            <person name="Boylan J."/>
            <person name="Ott S."/>
            <person name="Bowen H."/>
            <person name="Vavikolanu K."/>
            <person name="Mehta A."/>
            <person name="Aluvathingal J."/>
            <person name="Nadendla S."/>
            <person name="Lowell S."/>
            <person name="Myers T."/>
            <person name="Yan Y."/>
            <person name="Sichtig H."/>
        </authorList>
    </citation>
    <scope>NUCLEOTIDE SEQUENCE [LARGE SCALE GENOMIC DNA]</scope>
    <source>
        <strain evidence="3 4">FDAARGOS_1053</strain>
    </source>
</reference>
<dbReference type="AlphaFoldDB" id="A0A7T4JU56"/>
<dbReference type="Pfam" id="PF01368">
    <property type="entry name" value="DHH"/>
    <property type="match status" value="1"/>
</dbReference>
<evidence type="ECO:0000259" key="1">
    <source>
        <dbReference type="Pfam" id="PF01368"/>
    </source>
</evidence>
<dbReference type="GO" id="GO:0003676">
    <property type="term" value="F:nucleic acid binding"/>
    <property type="evidence" value="ECO:0007669"/>
    <property type="project" value="InterPro"/>
</dbReference>
<proteinExistence type="predicted"/>
<accession>A0A7T4JU56</accession>
<name>A0A7T4JU56_9CORY</name>
<dbReference type="OrthoDB" id="9803668at2"/>
<dbReference type="GeneID" id="92760312"/>
<dbReference type="InterPro" id="IPR001667">
    <property type="entry name" value="DDH_dom"/>
</dbReference>
<sequence>MYTAFAEQFAQELDRLVDASSVAVVGHVRPDGDAIGSVTALVAMLRQKGVNAHGFIGQEERFSEDLYTIPGAEDVRTVTSFPQDVAACITVDCSSLDRTGALQEEIAALDKTVVIDHHASNTEFGYKNFVIPEAEATAVMLYYFIAPLGVELTKDIAHSLYAGVLTDTGSFRWGGPQMHAVAAELVKTGIDQQAIAYELVDRITTQDLRFNGEILSKLQVFDAGGIRIASLTATHEMIEGRPKSTIESLINFVRATDDTDMGCVFKEQHPGEWTVSLRSRTLDVAEYAQALGGGGHKPAAGYSDTGTADDLARHLVQVVEEIGKNVQ</sequence>
<dbReference type="InterPro" id="IPR038763">
    <property type="entry name" value="DHH_sf"/>
</dbReference>
<dbReference type="PANTHER" id="PTHR47618:SF1">
    <property type="entry name" value="BIFUNCTIONAL OLIGORIBONUCLEASE AND PAP PHOSPHATASE NRNA"/>
    <property type="match status" value="1"/>
</dbReference>
<organism evidence="3 4">
    <name type="scientific">Corynebacterium glucuronolyticum</name>
    <dbReference type="NCBI Taxonomy" id="39791"/>
    <lineage>
        <taxon>Bacteria</taxon>
        <taxon>Bacillati</taxon>
        <taxon>Actinomycetota</taxon>
        <taxon>Actinomycetes</taxon>
        <taxon>Mycobacteriales</taxon>
        <taxon>Corynebacteriaceae</taxon>
        <taxon>Corynebacterium</taxon>
    </lineage>
</organism>
<dbReference type="Gene3D" id="3.10.310.30">
    <property type="match status" value="1"/>
</dbReference>
<feature type="domain" description="DDH" evidence="1">
    <location>
        <begin position="22"/>
        <end position="164"/>
    </location>
</feature>
<dbReference type="InterPro" id="IPR051319">
    <property type="entry name" value="Oligoribo/pAp-PDE_c-di-AMP_PDE"/>
</dbReference>
<feature type="domain" description="DHHA1" evidence="2">
    <location>
        <begin position="241"/>
        <end position="319"/>
    </location>
</feature>
<protein>
    <submittedName>
        <fullName evidence="3">Bifunctional oligoribonuclease/PAP phosphatase NrnA</fullName>
    </submittedName>
</protein>